<keyword evidence="2" id="KW-0812">Transmembrane</keyword>
<gene>
    <name evidence="3" type="ORF">FB00_00990</name>
</gene>
<evidence type="ECO:0000313" key="3">
    <source>
        <dbReference type="EMBL" id="KLN36457.1"/>
    </source>
</evidence>
<feature type="compositionally biased region" description="Polar residues" evidence="1">
    <location>
        <begin position="116"/>
        <end position="128"/>
    </location>
</feature>
<feature type="transmembrane region" description="Helical" evidence="2">
    <location>
        <begin position="147"/>
        <end position="166"/>
    </location>
</feature>
<protein>
    <submittedName>
        <fullName evidence="3">Uncharacterized protein</fullName>
    </submittedName>
</protein>
<reference evidence="3 4" key="1">
    <citation type="submission" date="2014-05" db="EMBL/GenBank/DDBJ databases">
        <title>Cellulosimicrobium funkei U11 genome.</title>
        <authorList>
            <person name="Hu C."/>
            <person name="Gong Y."/>
            <person name="Wan W."/>
            <person name="Jiang M."/>
        </authorList>
    </citation>
    <scope>NUCLEOTIDE SEQUENCE [LARGE SCALE GENOMIC DNA]</scope>
    <source>
        <strain evidence="3 4">U11</strain>
    </source>
</reference>
<evidence type="ECO:0000256" key="1">
    <source>
        <dbReference type="SAM" id="MobiDB-lite"/>
    </source>
</evidence>
<evidence type="ECO:0000256" key="2">
    <source>
        <dbReference type="SAM" id="Phobius"/>
    </source>
</evidence>
<feature type="region of interest" description="Disordered" evidence="1">
    <location>
        <begin position="110"/>
        <end position="137"/>
    </location>
</feature>
<sequence>MLLSPADTVALVALCAATLVVTGAISTHTGPSSRLADAARRASPSFLVALVLIGAVAATQLGTDESFWYRHGLVGLFAGLAQYAAVLIAALAVVVGVGRLVVAAARRRVPAPPSTSTPVGPRTPTSAEPRTREATDDTLVRRRTGPWVAVATGTALLAAHVAVRALSGDGLLVLHGVALRAAWVNVLVPAGLGLVLAGSWVLSVRGRRPEGSWRLPAGAEVAGCLVGVGLLGGAALDLALTGGTTTLVLPARAGATCDVVVEQWTFLFTGGVDVLALPHGDVVATSVLTDGPVTLEERFPFREPPAFSAYDLAWDEHGATLSFDASDEETPWEVVRVDCP</sequence>
<accession>A0A0H2L8C4</accession>
<dbReference type="AlphaFoldDB" id="A0A0H2L8C4"/>
<dbReference type="PATRIC" id="fig|264251.5.peg.202"/>
<evidence type="ECO:0000313" key="4">
    <source>
        <dbReference type="Proteomes" id="UP000035265"/>
    </source>
</evidence>
<feature type="transmembrane region" description="Helical" evidence="2">
    <location>
        <begin position="6"/>
        <end position="25"/>
    </location>
</feature>
<comment type="caution">
    <text evidence="3">The sequence shown here is derived from an EMBL/GenBank/DDBJ whole genome shotgun (WGS) entry which is preliminary data.</text>
</comment>
<keyword evidence="2" id="KW-0472">Membrane</keyword>
<organism evidence="3 4">
    <name type="scientific">Cellulosimicrobium funkei</name>
    <dbReference type="NCBI Taxonomy" id="264251"/>
    <lineage>
        <taxon>Bacteria</taxon>
        <taxon>Bacillati</taxon>
        <taxon>Actinomycetota</taxon>
        <taxon>Actinomycetes</taxon>
        <taxon>Micrococcales</taxon>
        <taxon>Promicromonosporaceae</taxon>
        <taxon>Cellulosimicrobium</taxon>
    </lineage>
</organism>
<keyword evidence="2" id="KW-1133">Transmembrane helix</keyword>
<dbReference type="Proteomes" id="UP000035265">
    <property type="component" value="Unassembled WGS sequence"/>
</dbReference>
<feature type="transmembrane region" description="Helical" evidence="2">
    <location>
        <begin position="83"/>
        <end position="102"/>
    </location>
</feature>
<proteinExistence type="predicted"/>
<keyword evidence="4" id="KW-1185">Reference proteome</keyword>
<dbReference type="RefSeq" id="WP_047230959.1">
    <property type="nucleotide sequence ID" value="NZ_JNBQ01000001.1"/>
</dbReference>
<feature type="transmembrane region" description="Helical" evidence="2">
    <location>
        <begin position="46"/>
        <end position="63"/>
    </location>
</feature>
<dbReference type="EMBL" id="JNBQ01000001">
    <property type="protein sequence ID" value="KLN36457.1"/>
    <property type="molecule type" value="Genomic_DNA"/>
</dbReference>
<name>A0A0H2L8C4_9MICO</name>
<dbReference type="STRING" id="264251.FB00_00990"/>
<feature type="transmembrane region" description="Helical" evidence="2">
    <location>
        <begin position="186"/>
        <end position="204"/>
    </location>
</feature>